<gene>
    <name evidence="2" type="ORF">VNO77_09702</name>
</gene>
<dbReference type="AlphaFoldDB" id="A0AAN9MEY7"/>
<evidence type="ECO:0000313" key="3">
    <source>
        <dbReference type="Proteomes" id="UP001367508"/>
    </source>
</evidence>
<protein>
    <submittedName>
        <fullName evidence="2">Uncharacterized protein</fullName>
    </submittedName>
</protein>
<dbReference type="Proteomes" id="UP001367508">
    <property type="component" value="Unassembled WGS sequence"/>
</dbReference>
<comment type="caution">
    <text evidence="2">The sequence shown here is derived from an EMBL/GenBank/DDBJ whole genome shotgun (WGS) entry which is preliminary data.</text>
</comment>
<organism evidence="2 3">
    <name type="scientific">Canavalia gladiata</name>
    <name type="common">Sword bean</name>
    <name type="synonym">Dolichos gladiatus</name>
    <dbReference type="NCBI Taxonomy" id="3824"/>
    <lineage>
        <taxon>Eukaryota</taxon>
        <taxon>Viridiplantae</taxon>
        <taxon>Streptophyta</taxon>
        <taxon>Embryophyta</taxon>
        <taxon>Tracheophyta</taxon>
        <taxon>Spermatophyta</taxon>
        <taxon>Magnoliopsida</taxon>
        <taxon>eudicotyledons</taxon>
        <taxon>Gunneridae</taxon>
        <taxon>Pentapetalae</taxon>
        <taxon>rosids</taxon>
        <taxon>fabids</taxon>
        <taxon>Fabales</taxon>
        <taxon>Fabaceae</taxon>
        <taxon>Papilionoideae</taxon>
        <taxon>50 kb inversion clade</taxon>
        <taxon>NPAAA clade</taxon>
        <taxon>indigoferoid/millettioid clade</taxon>
        <taxon>Phaseoleae</taxon>
        <taxon>Canavalia</taxon>
    </lineage>
</organism>
<evidence type="ECO:0000256" key="1">
    <source>
        <dbReference type="SAM" id="MobiDB-lite"/>
    </source>
</evidence>
<proteinExistence type="predicted"/>
<sequence length="258" mass="28604">MASSSRSHQTLKNYNHTQELNFVEEEKVLKVGQEEEKEEWLKLGLGLGSSGSSCKKIDEDHPKNPVLGSPSSLSSSPQALSSPQIALGLEFEQGSGLGAKGSKGLEGVVVMESSDFRDNLLGWSSSNLCNNNNYYGHNNDDNSTMLWPSCQIETQELPVPVPCDSHHYCATSTHQSGLWFTLSSSTNRNGEALPQLPKAFIRVRDENMTVLMVKKYLVRKLGLSNDAEFHQQMFRIGDTLFRKLGHSVLRHARFPSHG</sequence>
<evidence type="ECO:0000313" key="2">
    <source>
        <dbReference type="EMBL" id="KAK7350767.1"/>
    </source>
</evidence>
<dbReference type="EMBL" id="JAYMYQ010000002">
    <property type="protein sequence ID" value="KAK7350767.1"/>
    <property type="molecule type" value="Genomic_DNA"/>
</dbReference>
<dbReference type="PANTHER" id="PTHR47290:SF6">
    <property type="entry name" value="UBIQUITIN-LIKE DOMAIN-CONTAINING PROTEIN"/>
    <property type="match status" value="1"/>
</dbReference>
<reference evidence="2 3" key="1">
    <citation type="submission" date="2024-01" db="EMBL/GenBank/DDBJ databases">
        <title>The genomes of 5 underutilized Papilionoideae crops provide insights into root nodulation and disease resistanc.</title>
        <authorList>
            <person name="Jiang F."/>
        </authorList>
    </citation>
    <scope>NUCLEOTIDE SEQUENCE [LARGE SCALE GENOMIC DNA]</scope>
    <source>
        <strain evidence="2">LVBAO_FW01</strain>
        <tissue evidence="2">Leaves</tissue>
    </source>
</reference>
<feature type="region of interest" description="Disordered" evidence="1">
    <location>
        <begin position="50"/>
        <end position="79"/>
    </location>
</feature>
<feature type="compositionally biased region" description="Low complexity" evidence="1">
    <location>
        <begin position="69"/>
        <end position="79"/>
    </location>
</feature>
<name>A0AAN9MEY7_CANGL</name>
<dbReference type="InterPro" id="IPR044171">
    <property type="entry name" value="LAX2-like"/>
</dbReference>
<accession>A0AAN9MEY7</accession>
<dbReference type="PANTHER" id="PTHR47290">
    <property type="entry name" value="RING FINGER PROTEIN"/>
    <property type="match status" value="1"/>
</dbReference>
<keyword evidence="3" id="KW-1185">Reference proteome</keyword>